<dbReference type="EMBL" id="GBXM01072679">
    <property type="protein sequence ID" value="JAH35898.1"/>
    <property type="molecule type" value="Transcribed_RNA"/>
</dbReference>
<evidence type="ECO:0000313" key="1">
    <source>
        <dbReference type="EMBL" id="JAH35898.1"/>
    </source>
</evidence>
<organism evidence="1">
    <name type="scientific">Anguilla anguilla</name>
    <name type="common">European freshwater eel</name>
    <name type="synonym">Muraena anguilla</name>
    <dbReference type="NCBI Taxonomy" id="7936"/>
    <lineage>
        <taxon>Eukaryota</taxon>
        <taxon>Metazoa</taxon>
        <taxon>Chordata</taxon>
        <taxon>Craniata</taxon>
        <taxon>Vertebrata</taxon>
        <taxon>Euteleostomi</taxon>
        <taxon>Actinopterygii</taxon>
        <taxon>Neopterygii</taxon>
        <taxon>Teleostei</taxon>
        <taxon>Anguilliformes</taxon>
        <taxon>Anguillidae</taxon>
        <taxon>Anguilla</taxon>
    </lineage>
</organism>
<dbReference type="AlphaFoldDB" id="A0A0E9S5U2"/>
<sequence>MGLAGHSAETCMHKIMVSSSGRFKFSKYVG</sequence>
<reference evidence="1" key="1">
    <citation type="submission" date="2014-11" db="EMBL/GenBank/DDBJ databases">
        <authorList>
            <person name="Amaro Gonzalez C."/>
        </authorList>
    </citation>
    <scope>NUCLEOTIDE SEQUENCE</scope>
</reference>
<protein>
    <submittedName>
        <fullName evidence="1">Uncharacterized protein</fullName>
    </submittedName>
</protein>
<accession>A0A0E9S5U2</accession>
<proteinExistence type="predicted"/>
<name>A0A0E9S5U2_ANGAN</name>
<reference evidence="1" key="2">
    <citation type="journal article" date="2015" name="Fish Shellfish Immunol.">
        <title>Early steps in the European eel (Anguilla anguilla)-Vibrio vulnificus interaction in the gills: Role of the RtxA13 toxin.</title>
        <authorList>
            <person name="Callol A."/>
            <person name="Pajuelo D."/>
            <person name="Ebbesson L."/>
            <person name="Teles M."/>
            <person name="MacKenzie S."/>
            <person name="Amaro C."/>
        </authorList>
    </citation>
    <scope>NUCLEOTIDE SEQUENCE</scope>
</reference>